<keyword evidence="5 8" id="KW-1133">Transmembrane helix</keyword>
<keyword evidence="2" id="KW-0813">Transport</keyword>
<feature type="transmembrane region" description="Helical" evidence="8">
    <location>
        <begin position="59"/>
        <end position="78"/>
    </location>
</feature>
<organism evidence="9 10">
    <name type="scientific">Thermolongibacillus altinsuensis</name>
    <dbReference type="NCBI Taxonomy" id="575256"/>
    <lineage>
        <taxon>Bacteria</taxon>
        <taxon>Bacillati</taxon>
        <taxon>Bacillota</taxon>
        <taxon>Bacilli</taxon>
        <taxon>Bacillales</taxon>
        <taxon>Anoxybacillaceae</taxon>
        <taxon>Thermolongibacillus</taxon>
    </lineage>
</organism>
<dbReference type="InterPro" id="IPR000390">
    <property type="entry name" value="Small_drug/metabolite_transptr"/>
</dbReference>
<dbReference type="SUPFAM" id="SSF103481">
    <property type="entry name" value="Multidrug resistance efflux transporter EmrE"/>
    <property type="match status" value="1"/>
</dbReference>
<evidence type="ECO:0000256" key="5">
    <source>
        <dbReference type="ARBA" id="ARBA00022989"/>
    </source>
</evidence>
<evidence type="ECO:0000256" key="3">
    <source>
        <dbReference type="ARBA" id="ARBA00022475"/>
    </source>
</evidence>
<dbReference type="InterPro" id="IPR045324">
    <property type="entry name" value="Small_multidrug_res"/>
</dbReference>
<dbReference type="RefSeq" id="WP_132947192.1">
    <property type="nucleotide sequence ID" value="NZ_BSVG01000002.1"/>
</dbReference>
<evidence type="ECO:0000256" key="6">
    <source>
        <dbReference type="ARBA" id="ARBA00023136"/>
    </source>
</evidence>
<dbReference type="Proteomes" id="UP000295658">
    <property type="component" value="Unassembled WGS sequence"/>
</dbReference>
<accession>A0A4R1QII5</accession>
<dbReference type="GO" id="GO:0005886">
    <property type="term" value="C:plasma membrane"/>
    <property type="evidence" value="ECO:0007669"/>
    <property type="project" value="UniProtKB-SubCell"/>
</dbReference>
<keyword evidence="4 7" id="KW-0812">Transmembrane</keyword>
<sequence>MAWVYLVIAGIFEAVWAVALKYTFGFTRLVPSVITIVGMIISFYFLALATKVLPIGTAYAVWTGIGAVSTVVIGMILLNEPVSASRVIFLLFILIGIIGLKLTSAH</sequence>
<dbReference type="EMBL" id="SLUL01000001">
    <property type="protein sequence ID" value="TCL53306.1"/>
    <property type="molecule type" value="Genomic_DNA"/>
</dbReference>
<dbReference type="NCBIfam" id="NF008512">
    <property type="entry name" value="PRK11431.1"/>
    <property type="match status" value="1"/>
</dbReference>
<dbReference type="GO" id="GO:0022857">
    <property type="term" value="F:transmembrane transporter activity"/>
    <property type="evidence" value="ECO:0007669"/>
    <property type="project" value="InterPro"/>
</dbReference>
<feature type="transmembrane region" description="Helical" evidence="8">
    <location>
        <begin position="27"/>
        <end position="47"/>
    </location>
</feature>
<comment type="subcellular location">
    <subcellularLocation>
        <location evidence="1 7">Cell membrane</location>
        <topology evidence="1 7">Multi-pass membrane protein</topology>
    </subcellularLocation>
</comment>
<dbReference type="Pfam" id="PF00893">
    <property type="entry name" value="Multi_Drug_Res"/>
    <property type="match status" value="1"/>
</dbReference>
<proteinExistence type="inferred from homology"/>
<dbReference type="AlphaFoldDB" id="A0A4R1QII5"/>
<dbReference type="OrthoDB" id="21828at2"/>
<evidence type="ECO:0000313" key="9">
    <source>
        <dbReference type="EMBL" id="TCL53306.1"/>
    </source>
</evidence>
<dbReference type="Gene3D" id="1.10.3730.20">
    <property type="match status" value="1"/>
</dbReference>
<feature type="transmembrane region" description="Helical" evidence="8">
    <location>
        <begin position="84"/>
        <end position="103"/>
    </location>
</feature>
<comment type="caution">
    <text evidence="9">The sequence shown here is derived from an EMBL/GenBank/DDBJ whole genome shotgun (WGS) entry which is preliminary data.</text>
</comment>
<dbReference type="FunFam" id="1.10.3730.20:FF:000001">
    <property type="entry name" value="Quaternary ammonium compound resistance transporter SugE"/>
    <property type="match status" value="1"/>
</dbReference>
<evidence type="ECO:0000313" key="10">
    <source>
        <dbReference type="Proteomes" id="UP000295658"/>
    </source>
</evidence>
<evidence type="ECO:0000256" key="4">
    <source>
        <dbReference type="ARBA" id="ARBA00022692"/>
    </source>
</evidence>
<evidence type="ECO:0000256" key="1">
    <source>
        <dbReference type="ARBA" id="ARBA00004651"/>
    </source>
</evidence>
<dbReference type="PANTHER" id="PTHR30561:SF0">
    <property type="entry name" value="GUANIDINIUM EXPORTER"/>
    <property type="match status" value="1"/>
</dbReference>
<dbReference type="InterPro" id="IPR037185">
    <property type="entry name" value="EmrE-like"/>
</dbReference>
<reference evidence="9 10" key="1">
    <citation type="submission" date="2019-03" db="EMBL/GenBank/DDBJ databases">
        <title>Genomic Encyclopedia of Type Strains, Phase IV (KMG-IV): sequencing the most valuable type-strain genomes for metagenomic binning, comparative biology and taxonomic classification.</title>
        <authorList>
            <person name="Goeker M."/>
        </authorList>
    </citation>
    <scope>NUCLEOTIDE SEQUENCE [LARGE SCALE GENOMIC DNA]</scope>
    <source>
        <strain evidence="9 10">DSM 24979</strain>
    </source>
</reference>
<name>A0A4R1QII5_9BACL</name>
<evidence type="ECO:0000256" key="8">
    <source>
        <dbReference type="SAM" id="Phobius"/>
    </source>
</evidence>
<keyword evidence="10" id="KW-1185">Reference proteome</keyword>
<comment type="similarity">
    <text evidence="7">Belongs to the drug/metabolite transporter (DMT) superfamily. Small multidrug resistance (SMR) (TC 2.A.7.1) family.</text>
</comment>
<gene>
    <name evidence="9" type="ORF">EDD69_101315</name>
</gene>
<keyword evidence="6 8" id="KW-0472">Membrane</keyword>
<protein>
    <submittedName>
        <fullName evidence="9">Quaternary ammonium compound-resistance protein SugE</fullName>
    </submittedName>
</protein>
<keyword evidence="3" id="KW-1003">Cell membrane</keyword>
<evidence type="ECO:0000256" key="7">
    <source>
        <dbReference type="RuleBase" id="RU003942"/>
    </source>
</evidence>
<evidence type="ECO:0000256" key="2">
    <source>
        <dbReference type="ARBA" id="ARBA00022448"/>
    </source>
</evidence>
<dbReference type="PANTHER" id="PTHR30561">
    <property type="entry name" value="SMR FAMILY PROTON-DEPENDENT DRUG EFFLUX TRANSPORTER SUGE"/>
    <property type="match status" value="1"/>
</dbReference>